<dbReference type="Proteomes" id="UP000799302">
    <property type="component" value="Unassembled WGS sequence"/>
</dbReference>
<evidence type="ECO:0000259" key="4">
    <source>
        <dbReference type="SMART" id="SM00829"/>
    </source>
</evidence>
<feature type="domain" description="Enoyl reductase (ER)" evidence="4">
    <location>
        <begin position="10"/>
        <end position="278"/>
    </location>
</feature>
<dbReference type="Pfam" id="PF08240">
    <property type="entry name" value="ADH_N"/>
    <property type="match status" value="1"/>
</dbReference>
<comment type="subunit">
    <text evidence="2">Monomer.</text>
</comment>
<dbReference type="OrthoDB" id="48317at2759"/>
<dbReference type="InterPro" id="IPR020843">
    <property type="entry name" value="ER"/>
</dbReference>
<sequence>MKAISVAEPGAEWKVIDTAIPEPDDDQILVKIIYTGFNPVDTFQAVYGLLVQEWPLTPGCDLAGVVVKAGKNAISPLGKPFKEGDKVCGCSRLGPNKFQTYQEYNIMDAALATPVPDNLDLVGACAVGSGSYTAGLAIFGSLEIPVPKSDSTPSSTDEWVLILGGGSNVGRMAIQMLKGLGYKVITTASARSFDVMTKIGADTVVDYKQDEAAIIAEIASKTDGKLYKVFDAVAANLKFSIPLFAALKGDEHKKVFTSTNDWDPKPETSDFLLTDVKLGPIGQPQASELNGLIKSFIPFVHNLLEQDKIVTTEYIVQGNGVDAIPDVAKFHAEGKGGNKKVMVKCLD</sequence>
<dbReference type="SMART" id="SM00829">
    <property type="entry name" value="PKS_ER"/>
    <property type="match status" value="1"/>
</dbReference>
<keyword evidence="6" id="KW-1185">Reference proteome</keyword>
<evidence type="ECO:0000256" key="1">
    <source>
        <dbReference type="ARBA" id="ARBA00008072"/>
    </source>
</evidence>
<dbReference type="GO" id="GO:0016651">
    <property type="term" value="F:oxidoreductase activity, acting on NAD(P)H"/>
    <property type="evidence" value="ECO:0007669"/>
    <property type="project" value="InterPro"/>
</dbReference>
<accession>A0A6A6UAE2</accession>
<proteinExistence type="inferred from homology"/>
<protein>
    <submittedName>
        <fullName evidence="5">GroES-like protein</fullName>
    </submittedName>
</protein>
<evidence type="ECO:0000313" key="6">
    <source>
        <dbReference type="Proteomes" id="UP000799302"/>
    </source>
</evidence>
<evidence type="ECO:0000313" key="5">
    <source>
        <dbReference type="EMBL" id="KAF2668098.1"/>
    </source>
</evidence>
<dbReference type="Gene3D" id="3.40.50.720">
    <property type="entry name" value="NAD(P)-binding Rossmann-like Domain"/>
    <property type="match status" value="1"/>
</dbReference>
<evidence type="ECO:0000256" key="3">
    <source>
        <dbReference type="ARBA" id="ARBA00023002"/>
    </source>
</evidence>
<comment type="similarity">
    <text evidence="1">Belongs to the zinc-containing alcohol dehydrogenase family.</text>
</comment>
<reference evidence="5" key="1">
    <citation type="journal article" date="2020" name="Stud. Mycol.">
        <title>101 Dothideomycetes genomes: a test case for predicting lifestyles and emergence of pathogens.</title>
        <authorList>
            <person name="Haridas S."/>
            <person name="Albert R."/>
            <person name="Binder M."/>
            <person name="Bloem J."/>
            <person name="Labutti K."/>
            <person name="Salamov A."/>
            <person name="Andreopoulos B."/>
            <person name="Baker S."/>
            <person name="Barry K."/>
            <person name="Bills G."/>
            <person name="Bluhm B."/>
            <person name="Cannon C."/>
            <person name="Castanera R."/>
            <person name="Culley D."/>
            <person name="Daum C."/>
            <person name="Ezra D."/>
            <person name="Gonzalez J."/>
            <person name="Henrissat B."/>
            <person name="Kuo A."/>
            <person name="Liang C."/>
            <person name="Lipzen A."/>
            <person name="Lutzoni F."/>
            <person name="Magnuson J."/>
            <person name="Mondo S."/>
            <person name="Nolan M."/>
            <person name="Ohm R."/>
            <person name="Pangilinan J."/>
            <person name="Park H.-J."/>
            <person name="Ramirez L."/>
            <person name="Alfaro M."/>
            <person name="Sun H."/>
            <person name="Tritt A."/>
            <person name="Yoshinaga Y."/>
            <person name="Zwiers L.-H."/>
            <person name="Turgeon B."/>
            <person name="Goodwin S."/>
            <person name="Spatafora J."/>
            <person name="Crous P."/>
            <person name="Grigoriev I."/>
        </authorList>
    </citation>
    <scope>NUCLEOTIDE SEQUENCE</scope>
    <source>
        <strain evidence="5">CBS 115976</strain>
    </source>
</reference>
<dbReference type="InterPro" id="IPR011032">
    <property type="entry name" value="GroES-like_sf"/>
</dbReference>
<keyword evidence="3" id="KW-0560">Oxidoreductase</keyword>
<dbReference type="SUPFAM" id="SSF50129">
    <property type="entry name" value="GroES-like"/>
    <property type="match status" value="1"/>
</dbReference>
<dbReference type="EMBL" id="MU004237">
    <property type="protein sequence ID" value="KAF2668098.1"/>
    <property type="molecule type" value="Genomic_DNA"/>
</dbReference>
<dbReference type="InterPro" id="IPR013154">
    <property type="entry name" value="ADH-like_N"/>
</dbReference>
<dbReference type="PANTHER" id="PTHR45348:SF2">
    <property type="entry name" value="ZINC-TYPE ALCOHOL DEHYDROGENASE-LIKE PROTEIN C2E1P3.01"/>
    <property type="match status" value="1"/>
</dbReference>
<dbReference type="SUPFAM" id="SSF51735">
    <property type="entry name" value="NAD(P)-binding Rossmann-fold domains"/>
    <property type="match status" value="1"/>
</dbReference>
<dbReference type="CDD" id="cd08249">
    <property type="entry name" value="enoyl_reductase_like"/>
    <property type="match status" value="1"/>
</dbReference>
<evidence type="ECO:0000256" key="2">
    <source>
        <dbReference type="ARBA" id="ARBA00011245"/>
    </source>
</evidence>
<organism evidence="5 6">
    <name type="scientific">Microthyrium microscopicum</name>
    <dbReference type="NCBI Taxonomy" id="703497"/>
    <lineage>
        <taxon>Eukaryota</taxon>
        <taxon>Fungi</taxon>
        <taxon>Dikarya</taxon>
        <taxon>Ascomycota</taxon>
        <taxon>Pezizomycotina</taxon>
        <taxon>Dothideomycetes</taxon>
        <taxon>Dothideomycetes incertae sedis</taxon>
        <taxon>Microthyriales</taxon>
        <taxon>Microthyriaceae</taxon>
        <taxon>Microthyrium</taxon>
    </lineage>
</organism>
<gene>
    <name evidence="5" type="ORF">BT63DRAFT_309472</name>
</gene>
<dbReference type="Gene3D" id="3.90.180.10">
    <property type="entry name" value="Medium-chain alcohol dehydrogenases, catalytic domain"/>
    <property type="match status" value="1"/>
</dbReference>
<dbReference type="Pfam" id="PF00107">
    <property type="entry name" value="ADH_zinc_N"/>
    <property type="match status" value="1"/>
</dbReference>
<name>A0A6A6UAE2_9PEZI</name>
<dbReference type="InterPro" id="IPR036291">
    <property type="entry name" value="NAD(P)-bd_dom_sf"/>
</dbReference>
<dbReference type="PANTHER" id="PTHR45348">
    <property type="entry name" value="HYPOTHETICAL OXIDOREDUCTASE (EUROFUNG)"/>
    <property type="match status" value="1"/>
</dbReference>
<dbReference type="InterPro" id="IPR047122">
    <property type="entry name" value="Trans-enoyl_RdTase-like"/>
</dbReference>
<dbReference type="AlphaFoldDB" id="A0A6A6UAE2"/>
<dbReference type="InterPro" id="IPR013149">
    <property type="entry name" value="ADH-like_C"/>
</dbReference>